<dbReference type="EMBL" id="CP093846">
    <property type="protein sequence ID" value="UNT00303.1"/>
    <property type="molecule type" value="Genomic_DNA"/>
</dbReference>
<dbReference type="Proteomes" id="UP001202244">
    <property type="component" value="Chromosome"/>
</dbReference>
<organism evidence="1 2">
    <name type="scientific">Streptomyces tubbatahanensis</name>
    <dbReference type="NCBI Taxonomy" id="2923272"/>
    <lineage>
        <taxon>Bacteria</taxon>
        <taxon>Bacillati</taxon>
        <taxon>Actinomycetota</taxon>
        <taxon>Actinomycetes</taxon>
        <taxon>Kitasatosporales</taxon>
        <taxon>Streptomycetaceae</taxon>
        <taxon>Streptomyces</taxon>
    </lineage>
</organism>
<accession>A0ABY3Y0F3</accession>
<name>A0ABY3Y0F3_9ACTN</name>
<proteinExistence type="predicted"/>
<gene>
    <name evidence="1" type="ORF">MMF93_30445</name>
</gene>
<keyword evidence="2" id="KW-1185">Reference proteome</keyword>
<evidence type="ECO:0000313" key="2">
    <source>
        <dbReference type="Proteomes" id="UP001202244"/>
    </source>
</evidence>
<evidence type="ECO:0000313" key="1">
    <source>
        <dbReference type="EMBL" id="UNT00303.1"/>
    </source>
</evidence>
<dbReference type="RefSeq" id="WP_242756380.1">
    <property type="nucleotide sequence ID" value="NZ_CP093846.1"/>
</dbReference>
<sequence length="56" mass="6312">MASQHGVRRARIAFSDFAARQRKSTREAVRPYKAMTDLHDGDLIGLSPRRTKSGQI</sequence>
<reference evidence="1 2" key="1">
    <citation type="journal article" date="2023" name="Microbiol. Spectr.">
        <title>Synergy between Genome Mining, Metabolomics, and Bioinformatics Uncovers Antibacterial Chlorinated Carbazole Alkaloids and Their Biosynthetic Gene Cluster from Streptomyces tubbatahanensis sp. nov., a Novel Actinomycete Isolated from Sulu Sea, Philippines.</title>
        <authorList>
            <person name="Tenebro C.P."/>
            <person name="Trono D.J.V.L."/>
            <person name="Balida L.A.P."/>
            <person name="Bayog L.K.A."/>
            <person name="Bruna J.R."/>
            <person name="Sabido E.M."/>
            <person name="Caspe D.P.C."/>
            <person name="de Los Santos E.L.C."/>
            <person name="Saludes J.P."/>
            <person name="Dalisay D.S."/>
        </authorList>
    </citation>
    <scope>NUCLEOTIDE SEQUENCE [LARGE SCALE GENOMIC DNA]</scope>
    <source>
        <strain evidence="1 2">DSD3025</strain>
    </source>
</reference>
<protein>
    <submittedName>
        <fullName evidence="1">Uncharacterized protein</fullName>
    </submittedName>
</protein>